<organism evidence="2 3">
    <name type="scientific">Fodinibius halophilus</name>
    <dbReference type="NCBI Taxonomy" id="1736908"/>
    <lineage>
        <taxon>Bacteria</taxon>
        <taxon>Pseudomonadati</taxon>
        <taxon>Balneolota</taxon>
        <taxon>Balneolia</taxon>
        <taxon>Balneolales</taxon>
        <taxon>Balneolaceae</taxon>
        <taxon>Fodinibius</taxon>
    </lineage>
</organism>
<proteinExistence type="predicted"/>
<dbReference type="InterPro" id="IPR002686">
    <property type="entry name" value="Transposase_17"/>
</dbReference>
<evidence type="ECO:0000313" key="3">
    <source>
        <dbReference type="Proteomes" id="UP000479132"/>
    </source>
</evidence>
<gene>
    <name evidence="2" type="ORF">G3569_10800</name>
</gene>
<dbReference type="SMART" id="SM01321">
    <property type="entry name" value="Y1_Tnp"/>
    <property type="match status" value="1"/>
</dbReference>
<evidence type="ECO:0000259" key="1">
    <source>
        <dbReference type="SMART" id="SM01321"/>
    </source>
</evidence>
<accession>A0A6M1T450</accession>
<evidence type="ECO:0000313" key="2">
    <source>
        <dbReference type="EMBL" id="NGP88847.1"/>
    </source>
</evidence>
<sequence length="180" mass="21339">MEFTSHELYHVYNRGNNQQPIFYERENYLFFIKKMRRHLTNCSEVLAYCLMPNHFHWLLFVNDTEDSNSRHPLNQKIGTLFSSYTQSINKRYDRTGSLFQQKTKSIHIDSKKQAITTFFYIHQNPIRAQLVGEMADWPYSSVPDYMGKRRGTLVNKECAYSLLDLDSDSVTNKSKKDLDF</sequence>
<dbReference type="AlphaFoldDB" id="A0A6M1T450"/>
<reference evidence="2 3" key="1">
    <citation type="submission" date="2020-02" db="EMBL/GenBank/DDBJ databases">
        <title>Aliifodinibius halophilus 2W32, complete genome.</title>
        <authorList>
            <person name="Li Y."/>
            <person name="Wu S."/>
        </authorList>
    </citation>
    <scope>NUCLEOTIDE SEQUENCE [LARGE SCALE GENOMIC DNA]</scope>
    <source>
        <strain evidence="2 3">2W32</strain>
    </source>
</reference>
<protein>
    <recommendedName>
        <fullName evidence="1">Transposase IS200-like domain-containing protein</fullName>
    </recommendedName>
</protein>
<dbReference type="InterPro" id="IPR036515">
    <property type="entry name" value="Transposase_17_sf"/>
</dbReference>
<dbReference type="GO" id="GO:0006313">
    <property type="term" value="P:DNA transposition"/>
    <property type="evidence" value="ECO:0007669"/>
    <property type="project" value="InterPro"/>
</dbReference>
<keyword evidence="3" id="KW-1185">Reference proteome</keyword>
<dbReference type="PANTHER" id="PTHR34322">
    <property type="entry name" value="TRANSPOSASE, Y1_TNP DOMAIN-CONTAINING"/>
    <property type="match status" value="1"/>
</dbReference>
<dbReference type="SUPFAM" id="SSF143422">
    <property type="entry name" value="Transposase IS200-like"/>
    <property type="match status" value="1"/>
</dbReference>
<dbReference type="GO" id="GO:0004803">
    <property type="term" value="F:transposase activity"/>
    <property type="evidence" value="ECO:0007669"/>
    <property type="project" value="InterPro"/>
</dbReference>
<dbReference type="Gene3D" id="3.30.70.1290">
    <property type="entry name" value="Transposase IS200-like"/>
    <property type="match status" value="1"/>
</dbReference>
<dbReference type="PANTHER" id="PTHR34322:SF2">
    <property type="entry name" value="TRANSPOSASE IS200-LIKE DOMAIN-CONTAINING PROTEIN"/>
    <property type="match status" value="1"/>
</dbReference>
<comment type="caution">
    <text evidence="2">The sequence shown here is derived from an EMBL/GenBank/DDBJ whole genome shotgun (WGS) entry which is preliminary data.</text>
</comment>
<dbReference type="EMBL" id="JAALLS010000013">
    <property type="protein sequence ID" value="NGP88847.1"/>
    <property type="molecule type" value="Genomic_DNA"/>
</dbReference>
<dbReference type="GO" id="GO:0003677">
    <property type="term" value="F:DNA binding"/>
    <property type="evidence" value="ECO:0007669"/>
    <property type="project" value="InterPro"/>
</dbReference>
<name>A0A6M1T450_9BACT</name>
<dbReference type="Proteomes" id="UP000479132">
    <property type="component" value="Unassembled WGS sequence"/>
</dbReference>
<feature type="domain" description="Transposase IS200-like" evidence="1">
    <location>
        <begin position="4"/>
        <end position="124"/>
    </location>
</feature>